<protein>
    <recommendedName>
        <fullName evidence="3">Outer membrane protein with beta-barrel domain</fullName>
    </recommendedName>
</protein>
<sequence length="237" mass="26309">MRHLLLTLLAGILLTGSALAQGGLYVSPRLGYGTFQMSLMKEFQQRIIYETQVNALATDSFSPYFQYGLGISTDLTELTRVGTFIERGSTGGRVAYEDYSGEIRVDNLVNYTAFGFLINTRKPLGNSGISVMGGIEVNGFLSRLRMLSYSRIYDTRDSSESDFNSFGFGVKPYIGLQRPFFNMPVELSAGYLAGMNGPFHLPGQQDSYLTLNNSDKKLKPDWNGLRINLTISVPIMK</sequence>
<dbReference type="Proteomes" id="UP000245466">
    <property type="component" value="Unassembled WGS sequence"/>
</dbReference>
<accession>A0A2U1AV06</accession>
<dbReference type="RefSeq" id="WP_243409566.1">
    <property type="nucleotide sequence ID" value="NZ_QEKI01000008.1"/>
</dbReference>
<dbReference type="AlphaFoldDB" id="A0A2U1AV06"/>
<evidence type="ECO:0000313" key="1">
    <source>
        <dbReference type="EMBL" id="PVY40230.1"/>
    </source>
</evidence>
<comment type="caution">
    <text evidence="1">The sequence shown here is derived from an EMBL/GenBank/DDBJ whole genome shotgun (WGS) entry which is preliminary data.</text>
</comment>
<keyword evidence="2" id="KW-1185">Reference proteome</keyword>
<evidence type="ECO:0000313" key="2">
    <source>
        <dbReference type="Proteomes" id="UP000245466"/>
    </source>
</evidence>
<evidence type="ECO:0008006" key="3">
    <source>
        <dbReference type="Google" id="ProtNLM"/>
    </source>
</evidence>
<organism evidence="1 2">
    <name type="scientific">Pontibacter virosus</name>
    <dbReference type="NCBI Taxonomy" id="1765052"/>
    <lineage>
        <taxon>Bacteria</taxon>
        <taxon>Pseudomonadati</taxon>
        <taxon>Bacteroidota</taxon>
        <taxon>Cytophagia</taxon>
        <taxon>Cytophagales</taxon>
        <taxon>Hymenobacteraceae</taxon>
        <taxon>Pontibacter</taxon>
    </lineage>
</organism>
<proteinExistence type="predicted"/>
<reference evidence="1 2" key="1">
    <citation type="submission" date="2018-04" db="EMBL/GenBank/DDBJ databases">
        <title>Genomic Encyclopedia of Type Strains, Phase IV (KMG-IV): sequencing the most valuable type-strain genomes for metagenomic binning, comparative biology and taxonomic classification.</title>
        <authorList>
            <person name="Goeker M."/>
        </authorList>
    </citation>
    <scope>NUCLEOTIDE SEQUENCE [LARGE SCALE GENOMIC DNA]</scope>
    <source>
        <strain evidence="1 2">DSM 100231</strain>
    </source>
</reference>
<gene>
    <name evidence="1" type="ORF">C8E01_108124</name>
</gene>
<dbReference type="EMBL" id="QEKI01000008">
    <property type="protein sequence ID" value="PVY40230.1"/>
    <property type="molecule type" value="Genomic_DNA"/>
</dbReference>
<name>A0A2U1AV06_9BACT</name>